<dbReference type="Proteomes" id="UP000190306">
    <property type="component" value="Chromosome"/>
</dbReference>
<evidence type="ECO:0000313" key="4">
    <source>
        <dbReference type="Proteomes" id="UP000502504"/>
    </source>
</evidence>
<proteinExistence type="predicted"/>
<dbReference type="EMBL" id="LHQL01000014">
    <property type="protein sequence ID" value="OOQ47914.1"/>
    <property type="molecule type" value="Genomic_DNA"/>
</dbReference>
<dbReference type="InterPro" id="IPR053733">
    <property type="entry name" value="Heme_Transport_Util_sf"/>
</dbReference>
<evidence type="ECO:0000313" key="3">
    <source>
        <dbReference type="Proteomes" id="UP000190306"/>
    </source>
</evidence>
<evidence type="ECO:0000313" key="1">
    <source>
        <dbReference type="EMBL" id="OOQ47914.1"/>
    </source>
</evidence>
<dbReference type="Proteomes" id="UP000502504">
    <property type="component" value="Chromosome"/>
</dbReference>
<accession>A0AAE7CQ09</accession>
<dbReference type="AlphaFoldDB" id="A0AAE7CQ09"/>
<protein>
    <recommendedName>
        <fullName evidence="5">Hemin transport protein</fullName>
    </recommendedName>
</protein>
<dbReference type="EMBL" id="CP050692">
    <property type="protein sequence ID" value="QIT48248.1"/>
    <property type="molecule type" value="Genomic_DNA"/>
</dbReference>
<gene>
    <name evidence="1" type="ORF">AFM16_35280</name>
    <name evidence="2" type="ORF">HCX60_35870</name>
</gene>
<name>A0AAE7CQ09_STRAT</name>
<evidence type="ECO:0000313" key="2">
    <source>
        <dbReference type="EMBL" id="QIT48248.1"/>
    </source>
</evidence>
<dbReference type="SUPFAM" id="SSF144064">
    <property type="entry name" value="Heme iron utilization protein-like"/>
    <property type="match status" value="1"/>
</dbReference>
<evidence type="ECO:0008006" key="5">
    <source>
        <dbReference type="Google" id="ProtNLM"/>
    </source>
</evidence>
<reference evidence="2 4" key="2">
    <citation type="submission" date="2020-03" db="EMBL/GenBank/DDBJ databases">
        <title>Is there a link between lipid content and antibiotic production in Streptomyces?</title>
        <authorList>
            <person name="David M."/>
            <person name="Lejeune C."/>
            <person name="Abreu S."/>
            <person name="Thibessard A."/>
            <person name="Leblond P."/>
            <person name="Chaminade P."/>
            <person name="Virolle M.-J."/>
        </authorList>
    </citation>
    <scope>NUCLEOTIDE SEQUENCE [LARGE SCALE GENOMIC DNA]</scope>
    <source>
        <strain evidence="2 4">DSM 41481</strain>
    </source>
</reference>
<sequence length="302" mass="31548">MTDHHADRGCVFEGCCGRRNSSVRLIDARMPELARCLTLFQYVQAVTGGPVARIDQAGSYAVPSLRGEAFAVRPGSITLRLDGDGIASAVVARDDGTGTVALHLFDEDGRTAHQGRLLSDGDRLLAGLARTVDAGTRLADPSAVCEVPAWENGDQLAQLDAVLADGGAARRRAFARYGAEHRPVDVDVLPSVLDHVCSVGLPVGVAVFAPAAVQACAGRVHVTDRTVGGRVFAAIADASFEFDLTAVHACHLVRSPAAHGLTSALELDDADGHCVAMITQFGIVGEDVHGAWEDLTASLPDA</sequence>
<keyword evidence="3" id="KW-1185">Reference proteome</keyword>
<dbReference type="RefSeq" id="WP_078636461.1">
    <property type="nucleotide sequence ID" value="NZ_CM007717.1"/>
</dbReference>
<dbReference type="Gene3D" id="3.40.1570.10">
    <property type="entry name" value="HemS/ChuS/ChuX like domains"/>
    <property type="match status" value="1"/>
</dbReference>
<organism evidence="2 4">
    <name type="scientific">Streptomyces antibioticus</name>
    <dbReference type="NCBI Taxonomy" id="1890"/>
    <lineage>
        <taxon>Bacteria</taxon>
        <taxon>Bacillati</taxon>
        <taxon>Actinomycetota</taxon>
        <taxon>Actinomycetes</taxon>
        <taxon>Kitasatosporales</taxon>
        <taxon>Streptomycetaceae</taxon>
        <taxon>Streptomyces</taxon>
    </lineage>
</organism>
<reference evidence="1 3" key="1">
    <citation type="submission" date="2015-07" db="EMBL/GenBank/DDBJ databases">
        <title>Draft Genome Sequence of Streptomyces antibioticus, IMRU 3720 reveals insights in the evolution of actinomycin biosynthetic gene clusters in Streptomyces.</title>
        <authorList>
            <person name="Crnovcic I."/>
            <person name="Ruckert C."/>
            <person name="Kalinowksi J."/>
            <person name="Keller U."/>
        </authorList>
    </citation>
    <scope>NUCLEOTIDE SEQUENCE [LARGE SCALE GENOMIC DNA]</scope>
    <source>
        <strain evidence="1 3">DSM 41481</strain>
    </source>
</reference>